<organism evidence="2 3">
    <name type="scientific">Saprospira grandis DSM 2844</name>
    <dbReference type="NCBI Taxonomy" id="694433"/>
    <lineage>
        <taxon>Bacteria</taxon>
        <taxon>Pseudomonadati</taxon>
        <taxon>Bacteroidota</taxon>
        <taxon>Saprospiria</taxon>
        <taxon>Saprospirales</taxon>
        <taxon>Saprospiraceae</taxon>
        <taxon>Saprospira</taxon>
    </lineage>
</organism>
<dbReference type="PANTHER" id="PTHR43581:SF2">
    <property type="entry name" value="EXCINUCLEASE ATPASE SUBUNIT"/>
    <property type="match status" value="1"/>
</dbReference>
<dbReference type="Proteomes" id="UP000005113">
    <property type="component" value="Unassembled WGS sequence"/>
</dbReference>
<dbReference type="RefSeq" id="WP_002657562.1">
    <property type="nucleotide sequence ID" value="NZ_JH719942.1"/>
</dbReference>
<dbReference type="InterPro" id="IPR051396">
    <property type="entry name" value="Bact_Antivir_Def_Nuclease"/>
</dbReference>
<dbReference type="HOGENOM" id="CLU_033429_1_2_10"/>
<dbReference type="Gene3D" id="3.40.50.300">
    <property type="entry name" value="P-loop containing nucleotide triphosphate hydrolases"/>
    <property type="match status" value="1"/>
</dbReference>
<protein>
    <submittedName>
        <fullName evidence="2">Putative ATP-binding protein involved in virulence</fullName>
    </submittedName>
</protein>
<evidence type="ECO:0000259" key="1">
    <source>
        <dbReference type="Pfam" id="PF13476"/>
    </source>
</evidence>
<evidence type="ECO:0000313" key="2">
    <source>
        <dbReference type="EMBL" id="EJF52538.1"/>
    </source>
</evidence>
<name>J1I2L2_9BACT</name>
<gene>
    <name evidence="2" type="ORF">SapgrDRAFT_0799</name>
</gene>
<keyword evidence="2" id="KW-0067">ATP-binding</keyword>
<dbReference type="Pfam" id="PF13476">
    <property type="entry name" value="AAA_23"/>
    <property type="match status" value="1"/>
</dbReference>
<dbReference type="GO" id="GO:0005524">
    <property type="term" value="F:ATP binding"/>
    <property type="evidence" value="ECO:0007669"/>
    <property type="project" value="UniProtKB-KW"/>
</dbReference>
<feature type="domain" description="Rad50/SbcC-type AAA" evidence="1">
    <location>
        <begin position="6"/>
        <end position="196"/>
    </location>
</feature>
<dbReference type="GO" id="GO:0016887">
    <property type="term" value="F:ATP hydrolysis activity"/>
    <property type="evidence" value="ECO:0007669"/>
    <property type="project" value="InterPro"/>
</dbReference>
<dbReference type="OrthoDB" id="9805802at2"/>
<dbReference type="InterPro" id="IPR038729">
    <property type="entry name" value="Rad50/SbcC_AAA"/>
</dbReference>
<proteinExistence type="predicted"/>
<dbReference type="GO" id="GO:0006302">
    <property type="term" value="P:double-strand break repair"/>
    <property type="evidence" value="ECO:0007669"/>
    <property type="project" value="InterPro"/>
</dbReference>
<dbReference type="AlphaFoldDB" id="J1I2L2"/>
<keyword evidence="2" id="KW-0547">Nucleotide-binding</keyword>
<sequence length="426" mass="48960">MRIRELEIYNFRGFEQLKLKLDPHFNIIVGNNGSGKTAILEALTVAMGSYFLGIRNTDSRHILNKDIHIKTFEHNEEYVFPVVVRARGEVQGVSVDWARSLKGRKNRTTSRGASSIKRIATEAENQVRTGQNVELPLLVYYATGRLFDLAQKNKSTTTKQISSRFRAYDRCLEAKSTHNQFQKWFKAKEISIIQKRQEDLSFNLVKKAIVENVPDCKDLYYEFDPDKPEGLKMLLEDERILSFNALSDGSRNFLAIMADLAHKCVTLNPQLQEEALKETKGIVLIDELDLHLHPEWQRRMIKALKSTFPNLQFVVSTHSPFLIQEAAENELIKLKNNQATIGSANHLSIEDIAEEIQDVENPQWSKSRQYMFEQATAYYKAVKEGRATPEMKAELDKAMKPFAKDTAFYAILEQERIIQESQKGKE</sequence>
<dbReference type="SUPFAM" id="SSF52540">
    <property type="entry name" value="P-loop containing nucleoside triphosphate hydrolases"/>
    <property type="match status" value="1"/>
</dbReference>
<dbReference type="EMBL" id="JH719942">
    <property type="protein sequence ID" value="EJF52538.1"/>
    <property type="molecule type" value="Genomic_DNA"/>
</dbReference>
<evidence type="ECO:0000313" key="3">
    <source>
        <dbReference type="Proteomes" id="UP000005113"/>
    </source>
</evidence>
<dbReference type="PANTHER" id="PTHR43581">
    <property type="entry name" value="ATP/GTP PHOSPHATASE"/>
    <property type="match status" value="1"/>
</dbReference>
<dbReference type="InterPro" id="IPR027417">
    <property type="entry name" value="P-loop_NTPase"/>
</dbReference>
<reference evidence="3" key="1">
    <citation type="journal article" date="2012" name="Stand. Genomic Sci.">
        <title>Permanent draft genome sequence of the gliding predator Saprospira grandis strain Sa g1 (= HR1).</title>
        <authorList>
            <person name="Mavromatis K."/>
            <person name="Chertkov O."/>
            <person name="Lapidus A."/>
            <person name="Nolan M."/>
            <person name="Lucas S."/>
            <person name="Tice H."/>
            <person name="Del Rio T.G."/>
            <person name="Cheng J.F."/>
            <person name="Han C."/>
            <person name="Tapia R."/>
            <person name="Bruce D."/>
            <person name="Goodwin L.A."/>
            <person name="Pitluck S."/>
            <person name="Huntemann M."/>
            <person name="Liolios K."/>
            <person name="Pagani I."/>
            <person name="Ivanova N."/>
            <person name="Mikhailova N."/>
            <person name="Pati A."/>
            <person name="Chen A."/>
            <person name="Palaniappan K."/>
            <person name="Land M."/>
            <person name="Brambilla E.M."/>
            <person name="Rohde M."/>
            <person name="Spring S."/>
            <person name="Goker M."/>
            <person name="Detter J.C."/>
            <person name="Bristow J."/>
            <person name="Eisen J.A."/>
            <person name="Markowitz V."/>
            <person name="Hugenholtz P."/>
            <person name="Kyrpides N.C."/>
            <person name="Klenk H.P."/>
            <person name="Woyke T."/>
        </authorList>
    </citation>
    <scope>NUCLEOTIDE SEQUENCE [LARGE SCALE GENOMIC DNA]</scope>
    <source>
        <strain evidence="3">DSM 2844</strain>
    </source>
</reference>
<accession>J1I2L2</accession>